<feature type="signal peptide" evidence="1">
    <location>
        <begin position="1"/>
        <end position="22"/>
    </location>
</feature>
<dbReference type="AlphaFoldDB" id="A0A2U2ADN3"/>
<sequence>MPSQLWKIIILLSFSYLLTACSSVESDIYPTSVRTYTYNLESGQIAEKPTTVYTHTLHSNRLNRISLGHPISKGRDVKPFLQFSTKEEFDQQLQPFELFNQWANQSYPQREKSKNKLFLGQPTFTTAIHQISYTLQAVNHPANKEPLLIITSVENTGSTNTFILTASDTEKLLQLTEILEKEI</sequence>
<feature type="chain" id="PRO_5015676052" description="DUF1795 domain-containing protein" evidence="1">
    <location>
        <begin position="23"/>
        <end position="183"/>
    </location>
</feature>
<keyword evidence="1" id="KW-0732">Signal</keyword>
<dbReference type="EMBL" id="QEWQ01000004">
    <property type="protein sequence ID" value="PWD80727.1"/>
    <property type="molecule type" value="Genomic_DNA"/>
</dbReference>
<evidence type="ECO:0000313" key="3">
    <source>
        <dbReference type="Proteomes" id="UP000245020"/>
    </source>
</evidence>
<protein>
    <recommendedName>
        <fullName evidence="4">DUF1795 domain-containing protein</fullName>
    </recommendedName>
</protein>
<dbReference type="PROSITE" id="PS51257">
    <property type="entry name" value="PROKAR_LIPOPROTEIN"/>
    <property type="match status" value="1"/>
</dbReference>
<dbReference type="RefSeq" id="WP_109189385.1">
    <property type="nucleotide sequence ID" value="NZ_BMYA01000002.1"/>
</dbReference>
<keyword evidence="3" id="KW-1185">Reference proteome</keyword>
<proteinExistence type="predicted"/>
<accession>A0A2U2ADN3</accession>
<evidence type="ECO:0000256" key="1">
    <source>
        <dbReference type="SAM" id="SignalP"/>
    </source>
</evidence>
<gene>
    <name evidence="2" type="ORF">DC083_06335</name>
</gene>
<name>A0A2U2ADN3_9GAMM</name>
<comment type="caution">
    <text evidence="2">The sequence shown here is derived from an EMBL/GenBank/DDBJ whole genome shotgun (WGS) entry which is preliminary data.</text>
</comment>
<evidence type="ECO:0008006" key="4">
    <source>
        <dbReference type="Google" id="ProtNLM"/>
    </source>
</evidence>
<reference evidence="3" key="1">
    <citation type="submission" date="2018-05" db="EMBL/GenBank/DDBJ databases">
        <title>Ignatzschineria dubaiensis sp. nov., isolated from necrotic foot tissues of dromedaries (Camelus dromedarius) and associated maggots in Dubai, United Arab Emirates.</title>
        <authorList>
            <person name="Tsang C.C."/>
            <person name="Tang J.Y.M."/>
            <person name="Fong J.Y.H."/>
            <person name="Kinne J."/>
            <person name="Lee H.H."/>
            <person name="Joseph M."/>
            <person name="Jose S."/>
            <person name="Schuster R.K."/>
            <person name="Tang Y."/>
            <person name="Sivakumar S."/>
            <person name="Chen J.H.K."/>
            <person name="Teng J.L.L."/>
            <person name="Lau S.K.P."/>
            <person name="Wernery U."/>
            <person name="Woo P.C.Y."/>
        </authorList>
    </citation>
    <scope>NUCLEOTIDE SEQUENCE [LARGE SCALE GENOMIC DNA]</scope>
    <source>
        <strain evidence="3">KCTC 22644</strain>
    </source>
</reference>
<evidence type="ECO:0000313" key="2">
    <source>
        <dbReference type="EMBL" id="PWD80727.1"/>
    </source>
</evidence>
<organism evidence="2 3">
    <name type="scientific">Ignatzschineria ureiclastica</name>
    <dbReference type="NCBI Taxonomy" id="472582"/>
    <lineage>
        <taxon>Bacteria</taxon>
        <taxon>Pseudomonadati</taxon>
        <taxon>Pseudomonadota</taxon>
        <taxon>Gammaproteobacteria</taxon>
        <taxon>Cardiobacteriales</taxon>
        <taxon>Ignatzschineriaceae</taxon>
        <taxon>Ignatzschineria</taxon>
    </lineage>
</organism>
<dbReference type="Proteomes" id="UP000245020">
    <property type="component" value="Unassembled WGS sequence"/>
</dbReference>